<sequence>MSLAAELEASLMKEAGPLLTGDLLARSLGYPSRQAFRKAVERKAVPVPIFEIPRRRGKYALARDVARWIASLREQPNEEEGGGMT</sequence>
<protein>
    <submittedName>
        <fullName evidence="1">Uncharacterized protein</fullName>
    </submittedName>
</protein>
<proteinExistence type="predicted"/>
<dbReference type="Proteomes" id="UP000344571">
    <property type="component" value="Chromosome"/>
</dbReference>
<evidence type="ECO:0000313" key="4">
    <source>
        <dbReference type="Proteomes" id="UP000344571"/>
    </source>
</evidence>
<organism evidence="1 3">
    <name type="scientific">Halopseudomonas pelagia</name>
    <dbReference type="NCBI Taxonomy" id="553151"/>
    <lineage>
        <taxon>Bacteria</taxon>
        <taxon>Pseudomonadati</taxon>
        <taxon>Pseudomonadota</taxon>
        <taxon>Gammaproteobacteria</taxon>
        <taxon>Pseudomonadales</taxon>
        <taxon>Pseudomonadaceae</taxon>
        <taxon>Halopseudomonas</taxon>
    </lineage>
</organism>
<dbReference type="Proteomes" id="UP000243750">
    <property type="component" value="Unassembled WGS sequence"/>
</dbReference>
<dbReference type="AlphaFoldDB" id="A0AA91Z604"/>
<dbReference type="EMBL" id="NWMT01000142">
    <property type="protein sequence ID" value="PCC99060.1"/>
    <property type="molecule type" value="Genomic_DNA"/>
</dbReference>
<evidence type="ECO:0000313" key="1">
    <source>
        <dbReference type="EMBL" id="PCC99060.1"/>
    </source>
</evidence>
<accession>A0AA91Z604</accession>
<reference evidence="2 4" key="2">
    <citation type="submission" date="2018-10" db="EMBL/GenBank/DDBJ databases">
        <title>Complete genome sequence of Pseudomonas pelagia strain Kongs-67.</title>
        <authorList>
            <person name="Sinha R.K."/>
            <person name="Krishnan K."/>
        </authorList>
    </citation>
    <scope>NUCLEOTIDE SEQUENCE [LARGE SCALE GENOMIC DNA]</scope>
    <source>
        <strain evidence="2 4">Kongs-67</strain>
    </source>
</reference>
<reference evidence="1 3" key="1">
    <citation type="submission" date="2017-09" db="EMBL/GenBank/DDBJ databases">
        <title>Bacterial and phytoplankton interrelationship in Kongsfjorden, an Arctic fjord.</title>
        <authorList>
            <person name="Sinha R."/>
            <person name="Krishnan K."/>
        </authorList>
    </citation>
    <scope>NUCLEOTIDE SEQUENCE [LARGE SCALE GENOMIC DNA]</scope>
    <source>
        <strain evidence="1 3">58</strain>
    </source>
</reference>
<dbReference type="EMBL" id="CP033116">
    <property type="protein sequence ID" value="QFY58438.1"/>
    <property type="molecule type" value="Genomic_DNA"/>
</dbReference>
<name>A0AA91Z604_9GAMM</name>
<evidence type="ECO:0000313" key="3">
    <source>
        <dbReference type="Proteomes" id="UP000243750"/>
    </source>
</evidence>
<evidence type="ECO:0000313" key="2">
    <source>
        <dbReference type="EMBL" id="QFY58438.1"/>
    </source>
</evidence>
<keyword evidence="4" id="KW-1185">Reference proteome</keyword>
<gene>
    <name evidence="1" type="ORF">CO192_12055</name>
    <name evidence="2" type="ORF">EAO82_20000</name>
</gene>